<gene>
    <name evidence="3" type="ORF">METZ01_LOCUS118162</name>
</gene>
<dbReference type="AlphaFoldDB" id="A0A381XKP6"/>
<proteinExistence type="predicted"/>
<evidence type="ECO:0000259" key="2">
    <source>
        <dbReference type="Pfam" id="PF04773"/>
    </source>
</evidence>
<feature type="compositionally biased region" description="Acidic residues" evidence="1">
    <location>
        <begin position="189"/>
        <end position="205"/>
    </location>
</feature>
<accession>A0A381XKP6</accession>
<dbReference type="PANTHER" id="PTHR38731">
    <property type="entry name" value="LIPL45-RELATED LIPOPROTEIN-RELATED"/>
    <property type="match status" value="1"/>
</dbReference>
<reference evidence="3" key="1">
    <citation type="submission" date="2018-05" db="EMBL/GenBank/DDBJ databases">
        <authorList>
            <person name="Lanie J.A."/>
            <person name="Ng W.-L."/>
            <person name="Kazmierczak K.M."/>
            <person name="Andrzejewski T.M."/>
            <person name="Davidsen T.M."/>
            <person name="Wayne K.J."/>
            <person name="Tettelin H."/>
            <person name="Glass J.I."/>
            <person name="Rusch D."/>
            <person name="Podicherti R."/>
            <person name="Tsui H.-C.T."/>
            <person name="Winkler M.E."/>
        </authorList>
    </citation>
    <scope>NUCLEOTIDE SEQUENCE</scope>
</reference>
<feature type="region of interest" description="Disordered" evidence="1">
    <location>
        <begin position="176"/>
        <end position="205"/>
    </location>
</feature>
<dbReference type="Gene3D" id="2.60.120.1440">
    <property type="match status" value="1"/>
</dbReference>
<protein>
    <recommendedName>
        <fullName evidence="2">FecR protein domain-containing protein</fullName>
    </recommendedName>
</protein>
<organism evidence="3">
    <name type="scientific">marine metagenome</name>
    <dbReference type="NCBI Taxonomy" id="408172"/>
    <lineage>
        <taxon>unclassified sequences</taxon>
        <taxon>metagenomes</taxon>
        <taxon>ecological metagenomes</taxon>
    </lineage>
</organism>
<sequence length="205" mass="22437">MTRSLSFIITLLLFLPQLQADVIARLIKVEGNVYFKRMGMETFSEKAKIGAAILNGDAIKVGETGFGAIIYLDDRTILKIRENTKFSFMETQNTRTVDLTHGTLLNNVKSEGRTKSFRIQTPVSVASVKGTQFAAIVSQTGVDQFIGKEGLFEVLNMISGETVSVGPGQKAISNATGNLVQAPASPEDYPNDPEVEEYQEPEIED</sequence>
<feature type="non-terminal residue" evidence="3">
    <location>
        <position position="205"/>
    </location>
</feature>
<evidence type="ECO:0000313" key="3">
    <source>
        <dbReference type="EMBL" id="SVA65308.1"/>
    </source>
</evidence>
<dbReference type="EMBL" id="UINC01015525">
    <property type="protein sequence ID" value="SVA65308.1"/>
    <property type="molecule type" value="Genomic_DNA"/>
</dbReference>
<dbReference type="InterPro" id="IPR006860">
    <property type="entry name" value="FecR"/>
</dbReference>
<feature type="domain" description="FecR protein" evidence="2">
    <location>
        <begin position="69"/>
        <end position="136"/>
    </location>
</feature>
<evidence type="ECO:0000256" key="1">
    <source>
        <dbReference type="SAM" id="MobiDB-lite"/>
    </source>
</evidence>
<dbReference type="Pfam" id="PF04773">
    <property type="entry name" value="FecR"/>
    <property type="match status" value="1"/>
</dbReference>
<name>A0A381XKP6_9ZZZZ</name>